<reference evidence="1" key="2">
    <citation type="journal article" date="2015" name="Data Brief">
        <title>Shoot transcriptome of the giant reed, Arundo donax.</title>
        <authorList>
            <person name="Barrero R.A."/>
            <person name="Guerrero F.D."/>
            <person name="Moolhuijzen P."/>
            <person name="Goolsby J.A."/>
            <person name="Tidwell J."/>
            <person name="Bellgard S.E."/>
            <person name="Bellgard M.I."/>
        </authorList>
    </citation>
    <scope>NUCLEOTIDE SEQUENCE</scope>
    <source>
        <tissue evidence="1">Shoot tissue taken approximately 20 cm above the soil surface</tissue>
    </source>
</reference>
<evidence type="ECO:0000313" key="1">
    <source>
        <dbReference type="EMBL" id="JAE19509.1"/>
    </source>
</evidence>
<dbReference type="AlphaFoldDB" id="A0A0A9G7R2"/>
<organism evidence="1">
    <name type="scientific">Arundo donax</name>
    <name type="common">Giant reed</name>
    <name type="synonym">Donax arundinaceus</name>
    <dbReference type="NCBI Taxonomy" id="35708"/>
    <lineage>
        <taxon>Eukaryota</taxon>
        <taxon>Viridiplantae</taxon>
        <taxon>Streptophyta</taxon>
        <taxon>Embryophyta</taxon>
        <taxon>Tracheophyta</taxon>
        <taxon>Spermatophyta</taxon>
        <taxon>Magnoliopsida</taxon>
        <taxon>Liliopsida</taxon>
        <taxon>Poales</taxon>
        <taxon>Poaceae</taxon>
        <taxon>PACMAD clade</taxon>
        <taxon>Arundinoideae</taxon>
        <taxon>Arundineae</taxon>
        <taxon>Arundo</taxon>
    </lineage>
</organism>
<accession>A0A0A9G7R2</accession>
<sequence>MCAMPYAVPRMIFTLEVQSNGVFSATPLIPCNIADTLPVSI</sequence>
<protein>
    <submittedName>
        <fullName evidence="1">Uncharacterized protein</fullName>
    </submittedName>
</protein>
<name>A0A0A9G7R2_ARUDO</name>
<proteinExistence type="predicted"/>
<reference evidence="1" key="1">
    <citation type="submission" date="2014-09" db="EMBL/GenBank/DDBJ databases">
        <authorList>
            <person name="Magalhaes I.L.F."/>
            <person name="Oliveira U."/>
            <person name="Santos F.R."/>
            <person name="Vidigal T.H.D.A."/>
            <person name="Brescovit A.D."/>
            <person name="Santos A.J."/>
        </authorList>
    </citation>
    <scope>NUCLEOTIDE SEQUENCE</scope>
    <source>
        <tissue evidence="1">Shoot tissue taken approximately 20 cm above the soil surface</tissue>
    </source>
</reference>
<dbReference type="EMBL" id="GBRH01178387">
    <property type="protein sequence ID" value="JAE19509.1"/>
    <property type="molecule type" value="Transcribed_RNA"/>
</dbReference>